<dbReference type="NCBIfam" id="TIGR00732">
    <property type="entry name" value="dprA"/>
    <property type="match status" value="1"/>
</dbReference>
<dbReference type="OrthoDB" id="9785707at2"/>
<reference evidence="3" key="1">
    <citation type="submission" date="2016-10" db="EMBL/GenBank/DDBJ databases">
        <authorList>
            <person name="See-Too W.S."/>
        </authorList>
    </citation>
    <scope>NUCLEOTIDE SEQUENCE</scope>
    <source>
        <strain evidence="3">L10.15</strain>
    </source>
</reference>
<evidence type="ECO:0000313" key="4">
    <source>
        <dbReference type="Proteomes" id="UP000053354"/>
    </source>
</evidence>
<dbReference type="KEGG" id="pll:I858_013310"/>
<dbReference type="InterPro" id="IPR057666">
    <property type="entry name" value="DrpA_SLOG"/>
</dbReference>
<keyword evidence="4" id="KW-1185">Reference proteome</keyword>
<protein>
    <submittedName>
        <fullName evidence="3">DNA protecting protein DprA</fullName>
    </submittedName>
</protein>
<evidence type="ECO:0000313" key="3">
    <source>
        <dbReference type="EMBL" id="ANU27965.1"/>
    </source>
</evidence>
<dbReference type="InterPro" id="IPR003488">
    <property type="entry name" value="DprA"/>
</dbReference>
<dbReference type="STRING" id="1302659.I858_013310"/>
<dbReference type="GO" id="GO:0009294">
    <property type="term" value="P:DNA-mediated transformation"/>
    <property type="evidence" value="ECO:0007669"/>
    <property type="project" value="InterPro"/>
</dbReference>
<evidence type="ECO:0000256" key="1">
    <source>
        <dbReference type="ARBA" id="ARBA00006525"/>
    </source>
</evidence>
<dbReference type="RefSeq" id="WP_049693282.1">
    <property type="nucleotide sequence ID" value="NZ_CP016540.2"/>
</dbReference>
<dbReference type="Gene3D" id="3.40.50.450">
    <property type="match status" value="1"/>
</dbReference>
<dbReference type="AlphaFoldDB" id="A0A1B1S447"/>
<proteinExistence type="inferred from homology"/>
<name>A0A1B1S447_9BACL</name>
<sequence>MNNEFTRRLLALHYVYPKSLKTFLPLFTDDPDLAKLEKKSPNELMWLLNIKVEQAVKLTASYRQSLTYPLQETYIKYKIFPISYQHPSYPKSLLELIDPPAVLYAKGDLTLLANPQKIAIIGSRKATSYSQKALHTIIPPLVENNFIIVSGLARGADAMAHQKTIDLGGRTIAVTGSGFLHPYPKENNALNNIIEEKQLVLTEYPPYMKPLKWNFPMRNRIISGLSKGIVVTEAQVKSGTLSTIEHALDHGKDIFAVPGDIGSLLSEGPHKLILEGAKPVWNGWQILEEYQQMTARKE</sequence>
<dbReference type="Proteomes" id="UP000053354">
    <property type="component" value="Chromosome"/>
</dbReference>
<dbReference type="PANTHER" id="PTHR43022">
    <property type="entry name" value="PROTEIN SMF"/>
    <property type="match status" value="1"/>
</dbReference>
<dbReference type="Pfam" id="PF02481">
    <property type="entry name" value="DNA_processg_A"/>
    <property type="match status" value="1"/>
</dbReference>
<evidence type="ECO:0000259" key="2">
    <source>
        <dbReference type="Pfam" id="PF02481"/>
    </source>
</evidence>
<comment type="similarity">
    <text evidence="1">Belongs to the DprA/Smf family.</text>
</comment>
<organism evidence="3 4">
    <name type="scientific">Planococcus versutus</name>
    <dbReference type="NCBI Taxonomy" id="1302659"/>
    <lineage>
        <taxon>Bacteria</taxon>
        <taxon>Bacillati</taxon>
        <taxon>Bacillota</taxon>
        <taxon>Bacilli</taxon>
        <taxon>Bacillales</taxon>
        <taxon>Caryophanaceae</taxon>
        <taxon>Planococcus</taxon>
    </lineage>
</organism>
<feature type="domain" description="Smf/DprA SLOG" evidence="2">
    <location>
        <begin position="82"/>
        <end position="290"/>
    </location>
</feature>
<accession>A0A1B1S447</accession>
<dbReference type="SUPFAM" id="SSF102405">
    <property type="entry name" value="MCP/YpsA-like"/>
    <property type="match status" value="1"/>
</dbReference>
<gene>
    <name evidence="3" type="ORF">I858_013310</name>
</gene>
<dbReference type="PANTHER" id="PTHR43022:SF1">
    <property type="entry name" value="PROTEIN SMF"/>
    <property type="match status" value="1"/>
</dbReference>
<dbReference type="EMBL" id="CP016540">
    <property type="protein sequence ID" value="ANU27965.1"/>
    <property type="molecule type" value="Genomic_DNA"/>
</dbReference>